<comment type="caution">
    <text evidence="1">The sequence shown here is derived from an EMBL/GenBank/DDBJ whole genome shotgun (WGS) entry which is preliminary data.</text>
</comment>
<protein>
    <submittedName>
        <fullName evidence="1">Uncharacterized protein</fullName>
    </submittedName>
</protein>
<dbReference type="PANTHER" id="PTHR37162">
    <property type="entry name" value="HAT FAMILY DIMERISATION DOMAINCONTAINING PROTEIN-RELATED"/>
    <property type="match status" value="1"/>
</dbReference>
<organism evidence="1 2">
    <name type="scientific">Austropuccinia psidii MF-1</name>
    <dbReference type="NCBI Taxonomy" id="1389203"/>
    <lineage>
        <taxon>Eukaryota</taxon>
        <taxon>Fungi</taxon>
        <taxon>Dikarya</taxon>
        <taxon>Basidiomycota</taxon>
        <taxon>Pucciniomycotina</taxon>
        <taxon>Pucciniomycetes</taxon>
        <taxon>Pucciniales</taxon>
        <taxon>Sphaerophragmiaceae</taxon>
        <taxon>Austropuccinia</taxon>
    </lineage>
</organism>
<proteinExistence type="predicted"/>
<dbReference type="PANTHER" id="PTHR37162:SF1">
    <property type="entry name" value="BED-TYPE DOMAIN-CONTAINING PROTEIN"/>
    <property type="match status" value="1"/>
</dbReference>
<keyword evidence="2" id="KW-1185">Reference proteome</keyword>
<sequence>MKSSDKRRMELQEFQEFVDVEVHRMLHPAQTRWLSLREVVQRMLEQWDALRLFFTQKWMEERLVTAELIFQGLHDPFMKMYCNFLDWVIPKFANANQLFQSKGVVVFNVHEKMSDLLRDLLKAYMMRDYVARTLLAAVNPRDERHFLSLSQMYLGAGVMVALQTPDIMTRPDRIEEFRKRCRNFLITGCAAIQARYDFKSEIMSTLLPLFAPGWASSAAGRTQVPSLIPYLHLVSRLAPADPHKLDDEWRACRGSWTELQSSRRRWRQLLGEGSRMRAGGASRIRLECTVSPSRKRRLRARVCHHV</sequence>
<dbReference type="Proteomes" id="UP000765509">
    <property type="component" value="Unassembled WGS sequence"/>
</dbReference>
<evidence type="ECO:0000313" key="1">
    <source>
        <dbReference type="EMBL" id="MBW0545018.1"/>
    </source>
</evidence>
<accession>A0A9Q3IKY0</accession>
<gene>
    <name evidence="1" type="ORF">O181_084733</name>
</gene>
<dbReference type="AlphaFoldDB" id="A0A9Q3IKY0"/>
<name>A0A9Q3IKY0_9BASI</name>
<dbReference type="EMBL" id="AVOT02049883">
    <property type="protein sequence ID" value="MBW0545018.1"/>
    <property type="molecule type" value="Genomic_DNA"/>
</dbReference>
<dbReference type="OrthoDB" id="6159421at2759"/>
<reference evidence="1" key="1">
    <citation type="submission" date="2021-03" db="EMBL/GenBank/DDBJ databases">
        <title>Draft genome sequence of rust myrtle Austropuccinia psidii MF-1, a brazilian biotype.</title>
        <authorList>
            <person name="Quecine M.C."/>
            <person name="Pachon D.M.R."/>
            <person name="Bonatelli M.L."/>
            <person name="Correr F.H."/>
            <person name="Franceschini L.M."/>
            <person name="Leite T.F."/>
            <person name="Margarido G.R.A."/>
            <person name="Almeida C.A."/>
            <person name="Ferrarezi J.A."/>
            <person name="Labate C.A."/>
        </authorList>
    </citation>
    <scope>NUCLEOTIDE SEQUENCE</scope>
    <source>
        <strain evidence="1">MF-1</strain>
    </source>
</reference>
<evidence type="ECO:0000313" key="2">
    <source>
        <dbReference type="Proteomes" id="UP000765509"/>
    </source>
</evidence>